<dbReference type="PROSITE" id="PS51337">
    <property type="entry name" value="B12_BINDING_NTER"/>
    <property type="match status" value="1"/>
</dbReference>
<evidence type="ECO:0000259" key="4">
    <source>
        <dbReference type="PROSITE" id="PS51332"/>
    </source>
</evidence>
<dbReference type="InterPro" id="IPR006158">
    <property type="entry name" value="Cobalamin-bd"/>
</dbReference>
<dbReference type="EMBL" id="FMUX01000001">
    <property type="protein sequence ID" value="SCX83848.1"/>
    <property type="molecule type" value="Genomic_DNA"/>
</dbReference>
<dbReference type="GO" id="GO:0005829">
    <property type="term" value="C:cytosol"/>
    <property type="evidence" value="ECO:0007669"/>
    <property type="project" value="TreeGrafter"/>
</dbReference>
<evidence type="ECO:0000259" key="5">
    <source>
        <dbReference type="PROSITE" id="PS51337"/>
    </source>
</evidence>
<dbReference type="STRING" id="419481.SAMN05216233_101565"/>
<dbReference type="Pfam" id="PF02310">
    <property type="entry name" value="B12-binding"/>
    <property type="match status" value="1"/>
</dbReference>
<dbReference type="FunFam" id="3.40.50.280:FF:000003">
    <property type="entry name" value="Dimethylamine methyltransferase corrinoid protein"/>
    <property type="match status" value="1"/>
</dbReference>
<dbReference type="AlphaFoldDB" id="A0A1G5B123"/>
<protein>
    <submittedName>
        <fullName evidence="6">5-methyltetrahydrofolate--homocysteine methyltransferase</fullName>
    </submittedName>
</protein>
<name>A0A1G5B123_9BACT</name>
<evidence type="ECO:0000256" key="1">
    <source>
        <dbReference type="ARBA" id="ARBA00010854"/>
    </source>
</evidence>
<dbReference type="Proteomes" id="UP000198870">
    <property type="component" value="Unassembled WGS sequence"/>
</dbReference>
<dbReference type="PROSITE" id="PS51332">
    <property type="entry name" value="B12_BINDING"/>
    <property type="match status" value="1"/>
</dbReference>
<dbReference type="GO" id="GO:0050667">
    <property type="term" value="P:homocysteine metabolic process"/>
    <property type="evidence" value="ECO:0007669"/>
    <property type="project" value="TreeGrafter"/>
</dbReference>
<evidence type="ECO:0000256" key="3">
    <source>
        <dbReference type="ARBA" id="ARBA00023285"/>
    </source>
</evidence>
<evidence type="ECO:0000313" key="7">
    <source>
        <dbReference type="Proteomes" id="UP000198870"/>
    </source>
</evidence>
<keyword evidence="7" id="KW-1185">Reference proteome</keyword>
<dbReference type="CDD" id="cd02070">
    <property type="entry name" value="corrinoid_protein_B12-BD"/>
    <property type="match status" value="1"/>
</dbReference>
<dbReference type="InterPro" id="IPR050554">
    <property type="entry name" value="Met_Synthase/Corrinoid"/>
</dbReference>
<keyword evidence="2" id="KW-0479">Metal-binding</keyword>
<feature type="domain" description="B12-binding N-terminal" evidence="5">
    <location>
        <begin position="1"/>
        <end position="87"/>
    </location>
</feature>
<dbReference type="GO" id="GO:0031419">
    <property type="term" value="F:cobalamin binding"/>
    <property type="evidence" value="ECO:0007669"/>
    <property type="project" value="InterPro"/>
</dbReference>
<gene>
    <name evidence="6" type="ORF">SAMN05216233_101565</name>
</gene>
<keyword evidence="6" id="KW-0489">Methyltransferase</keyword>
<dbReference type="InterPro" id="IPR036594">
    <property type="entry name" value="Meth_synthase_dom"/>
</dbReference>
<sequence length="210" mass="22074">MSVESVFQAVIDLDPAKVVADVNAEIAAGTAVNEILNQGLIRAMDVVGERFSAGETFVPEMLMSAHTMKSGVEVLKPYLTGEDVKKVGTIVIGTVHGDLHDIGKNLVCIMLEGAGFNVVDLGVDVLKEKFIEAAIEHKADIIGLSTLLTTTMCVVEETVEAINEAGLRDSVKILVGGAPLNQDFADRIGADGFAPDAGAAGKMARELVLQ</sequence>
<dbReference type="Gene3D" id="1.10.1240.10">
    <property type="entry name" value="Methionine synthase domain"/>
    <property type="match status" value="1"/>
</dbReference>
<dbReference type="InterPro" id="IPR003759">
    <property type="entry name" value="Cbl-bd_cap"/>
</dbReference>
<dbReference type="OrthoDB" id="9803687at2"/>
<dbReference type="Gene3D" id="3.40.50.280">
    <property type="entry name" value="Cobalamin-binding domain"/>
    <property type="match status" value="1"/>
</dbReference>
<dbReference type="Pfam" id="PF02607">
    <property type="entry name" value="B12-binding_2"/>
    <property type="match status" value="1"/>
</dbReference>
<dbReference type="GO" id="GO:0046653">
    <property type="term" value="P:tetrahydrofolate metabolic process"/>
    <property type="evidence" value="ECO:0007669"/>
    <property type="project" value="TreeGrafter"/>
</dbReference>
<keyword evidence="3" id="KW-0170">Cobalt</keyword>
<evidence type="ECO:0000256" key="2">
    <source>
        <dbReference type="ARBA" id="ARBA00022723"/>
    </source>
</evidence>
<dbReference type="RefSeq" id="WP_092207977.1">
    <property type="nucleotide sequence ID" value="NZ_FMUX01000001.1"/>
</dbReference>
<dbReference type="GO" id="GO:0008705">
    <property type="term" value="F:methionine synthase activity"/>
    <property type="evidence" value="ECO:0007669"/>
    <property type="project" value="TreeGrafter"/>
</dbReference>
<proteinExistence type="inferred from homology"/>
<dbReference type="InterPro" id="IPR036724">
    <property type="entry name" value="Cobalamin-bd_sf"/>
</dbReference>
<dbReference type="SUPFAM" id="SSF52242">
    <property type="entry name" value="Cobalamin (vitamin B12)-binding domain"/>
    <property type="match status" value="1"/>
</dbReference>
<dbReference type="SMART" id="SM01018">
    <property type="entry name" value="B12-binding_2"/>
    <property type="match status" value="1"/>
</dbReference>
<dbReference type="PANTHER" id="PTHR45833">
    <property type="entry name" value="METHIONINE SYNTHASE"/>
    <property type="match status" value="1"/>
</dbReference>
<dbReference type="GO" id="GO:0032259">
    <property type="term" value="P:methylation"/>
    <property type="evidence" value="ECO:0007669"/>
    <property type="project" value="UniProtKB-KW"/>
</dbReference>
<accession>A0A1G5B123</accession>
<feature type="domain" description="B12-binding" evidence="4">
    <location>
        <begin position="87"/>
        <end position="210"/>
    </location>
</feature>
<organism evidence="6 7">
    <name type="scientific">Desulfoluna spongiiphila</name>
    <dbReference type="NCBI Taxonomy" id="419481"/>
    <lineage>
        <taxon>Bacteria</taxon>
        <taxon>Pseudomonadati</taxon>
        <taxon>Thermodesulfobacteriota</taxon>
        <taxon>Desulfobacteria</taxon>
        <taxon>Desulfobacterales</taxon>
        <taxon>Desulfolunaceae</taxon>
        <taxon>Desulfoluna</taxon>
    </lineage>
</organism>
<dbReference type="PANTHER" id="PTHR45833:SF1">
    <property type="entry name" value="METHIONINE SYNTHASE"/>
    <property type="match status" value="1"/>
</dbReference>
<keyword evidence="6" id="KW-0808">Transferase</keyword>
<dbReference type="SUPFAM" id="SSF47644">
    <property type="entry name" value="Methionine synthase domain"/>
    <property type="match status" value="1"/>
</dbReference>
<dbReference type="GO" id="GO:0046872">
    <property type="term" value="F:metal ion binding"/>
    <property type="evidence" value="ECO:0007669"/>
    <property type="project" value="UniProtKB-KW"/>
</dbReference>
<comment type="similarity">
    <text evidence="1">Belongs to the methylamine corrinoid protein family.</text>
</comment>
<reference evidence="6 7" key="1">
    <citation type="submission" date="2016-10" db="EMBL/GenBank/DDBJ databases">
        <authorList>
            <person name="de Groot N.N."/>
        </authorList>
    </citation>
    <scope>NUCLEOTIDE SEQUENCE [LARGE SCALE GENOMIC DNA]</scope>
    <source>
        <strain evidence="6 7">AA1</strain>
    </source>
</reference>
<evidence type="ECO:0000313" key="6">
    <source>
        <dbReference type="EMBL" id="SCX83848.1"/>
    </source>
</evidence>